<feature type="coiled-coil region" evidence="5">
    <location>
        <begin position="1002"/>
        <end position="1100"/>
    </location>
</feature>
<evidence type="ECO:0000256" key="3">
    <source>
        <dbReference type="ARBA" id="ARBA00023054"/>
    </source>
</evidence>
<gene>
    <name evidence="7" type="ORF">NHX12_024260</name>
</gene>
<proteinExistence type="predicted"/>
<feature type="region of interest" description="Disordered" evidence="6">
    <location>
        <begin position="1232"/>
        <end position="1266"/>
    </location>
</feature>
<comment type="subcellular location">
    <subcellularLocation>
        <location evidence="1">Cytoplasm</location>
        <location evidence="1">Cytoskeleton</location>
        <location evidence="1">Microtubule organizing center</location>
        <location evidence="1">Centrosome</location>
    </subcellularLocation>
</comment>
<feature type="compositionally biased region" description="Basic and acidic residues" evidence="6">
    <location>
        <begin position="1200"/>
        <end position="1215"/>
    </location>
</feature>
<evidence type="ECO:0000256" key="1">
    <source>
        <dbReference type="ARBA" id="ARBA00004300"/>
    </source>
</evidence>
<feature type="region of interest" description="Disordered" evidence="6">
    <location>
        <begin position="1181"/>
        <end position="1215"/>
    </location>
</feature>
<feature type="region of interest" description="Disordered" evidence="6">
    <location>
        <begin position="1524"/>
        <end position="1543"/>
    </location>
</feature>
<keyword evidence="2" id="KW-0963">Cytoplasm</keyword>
<feature type="region of interest" description="Disordered" evidence="6">
    <location>
        <begin position="1"/>
        <end position="34"/>
    </location>
</feature>
<evidence type="ECO:0000256" key="4">
    <source>
        <dbReference type="ARBA" id="ARBA00023212"/>
    </source>
</evidence>
<sequence length="1585" mass="179504">MAEYRQRKRPAPGEELPAGGRVRGIPDRSTTELTFSRTLRSGETVKHDQTYTIEPESELSTTADDYSSEVNGCHVMTVNLTTSSEELIWEEVEALQQMAKEAKMEDMEDELAAKTQELEEIRASFGTEGIHQLQDFEAALKQRDGIITQLTSNLQQARDEKEDIMREFLEMTEQSRKLHIQFQQLQAGETLRNTTHSSTASDLLQARQQVVQYQQQLDELGAQVRSGEEHALLTVSRLETAGQRAEETFAKKLSEKDSVIAEQEHWISDHEQSLADLRSQLTLSTRASEESLTHALRENDLLISEQNAIISAHERSLSLLRDELAQVVSGASRAEVQSVNEKDSVIREQAAVISERQRSLAELEERLKSSEKGLEELCSAKGRELEECQKQLQSTRADLEHHKVEWEDLKLALDNRMRELESCKDELLNSKAEMKVELERCQGELEHSKSDLKKRQIEFKSCRDELENSKLELESHMKESEDSKSELERYKKEFEDSKLELESYKKASEHSKLELERYKKEFEDSKLELENEGMAARSFKDELESSKVELEKAARSFKDELESSKVELEKGARELESCKEELAASIQKERTSSSEVMELMGTVEDLQKRCHKGSVSEGDAVQRAEEESLRKLECLRAELDEMYGQQIVQMKRELNLQHTEATERLAQQHGADLAALGVREEESCAAADQLNHKLEELRETLGESQAAHGRATDELGALVQEKSGLQARVEELLRDLHLAQDAAEAVSHHLTVRKGSLQTELQHLQRTADGLRCRLEAAEDAALETEAKHESEVTNYKIKLEMLEREKDAVLDRMAESQEAELERLRTQLLFSHEEELVLLREDLQRESFLNAANLLDEASSKRERALEELRAVYEDKLASLGKEKAAFAMERDKLLEQILALKEESTASVAVSGSKAEELVQQLQELRVEVVELRKGAEERAKIERDHETLLTKIKTLENEAREKDNGWKGRLEELFESEKRTLMESTGVLKQEVDSANAAVRSLTLECNQKVQEVAELREEIEKQSTTFSFAEKNFEVNYQELKGEYTCLVQAKTQLEERMLKETLAFEAKIAGLQSLVRELEEEAESCRLVKVEADSRGDRAAAALTEKDATDLMEKLGSISNEKESLIARLSNVTDKLSLSEGKLERLKGELLEIHQEHGKVIARNTSLTAELEREAAAAELKREGEQRRRSKPQQRLHETSSARCSVADHPRQIHALQGEVEALRSRLQAAEAERASPAAARSTGAGPEPAMKPGEPAGAEHGECKLQLEAQRLSLSQIHAAQLELLGEQTAHHTTPLETRLDGRSERRGHDMADRQPAPMSRSEEVETVRSEARGQCLLLEDSHRQELEHLRSHYQQLASDAQERDSAGETPAVGQTSLEEKRYWERVEEEVAKVIVQMSVEFAQQSELARIGKRDRQTTSSMQTHPEEEGVEGRENLETEVRELTSEVVGLKERLREAASQAAHEVGTSLYRLKESPAVWIWNVLREHNFRLHQVLQDVLQTTAAAEETMGLHVASLRSLPPASTEPPPPAAATAAGDLRSRASWERLSTKPFHVYTAGKSFQGYMVEERSYAYEWFLL</sequence>
<feature type="compositionally biased region" description="Basic and acidic residues" evidence="6">
    <location>
        <begin position="1181"/>
        <end position="1192"/>
    </location>
</feature>
<comment type="caution">
    <text evidence="7">The sequence shown here is derived from an EMBL/GenBank/DDBJ whole genome shotgun (WGS) entry which is preliminary data.</text>
</comment>
<feature type="coiled-coil region" evidence="5">
    <location>
        <begin position="97"/>
        <end position="174"/>
    </location>
</feature>
<feature type="compositionally biased region" description="Basic and acidic residues" evidence="6">
    <location>
        <begin position="1431"/>
        <end position="1444"/>
    </location>
</feature>
<protein>
    <recommendedName>
        <fullName evidence="9">A-kinase anchor protein 9</fullName>
    </recommendedName>
</protein>
<dbReference type="Proteomes" id="UP001148018">
    <property type="component" value="Unassembled WGS sequence"/>
</dbReference>
<feature type="compositionally biased region" description="Basic and acidic residues" evidence="6">
    <location>
        <begin position="1304"/>
        <end position="1319"/>
    </location>
</feature>
<dbReference type="PANTHER" id="PTHR44981:SF1">
    <property type="entry name" value="A-KINASE ANCHOR PROTEIN 9"/>
    <property type="match status" value="1"/>
</dbReference>
<evidence type="ECO:0008006" key="9">
    <source>
        <dbReference type="Google" id="ProtNLM"/>
    </source>
</evidence>
<feature type="region of interest" description="Disordered" evidence="6">
    <location>
        <begin position="1415"/>
        <end position="1444"/>
    </location>
</feature>
<dbReference type="InterPro" id="IPR028745">
    <property type="entry name" value="AKAP9/Pericentrin"/>
</dbReference>
<dbReference type="OrthoDB" id="2020852at2759"/>
<dbReference type="GO" id="GO:0005813">
    <property type="term" value="C:centrosome"/>
    <property type="evidence" value="ECO:0007669"/>
    <property type="project" value="UniProtKB-SubCell"/>
</dbReference>
<dbReference type="GO" id="GO:0007165">
    <property type="term" value="P:signal transduction"/>
    <property type="evidence" value="ECO:0007669"/>
    <property type="project" value="InterPro"/>
</dbReference>
<keyword evidence="8" id="KW-1185">Reference proteome</keyword>
<evidence type="ECO:0000256" key="2">
    <source>
        <dbReference type="ARBA" id="ARBA00022490"/>
    </source>
</evidence>
<evidence type="ECO:0000313" key="7">
    <source>
        <dbReference type="EMBL" id="KAJ3609749.1"/>
    </source>
</evidence>
<dbReference type="PANTHER" id="PTHR44981">
    <property type="entry name" value="PERICENTRIN-LIKE PROTEIN, ISOFORM F"/>
    <property type="match status" value="1"/>
</dbReference>
<keyword evidence="3 5" id="KW-0175">Coiled coil</keyword>
<reference evidence="7" key="1">
    <citation type="submission" date="2022-07" db="EMBL/GenBank/DDBJ databases">
        <title>Chromosome-level genome of Muraenolepis orangiensis.</title>
        <authorList>
            <person name="Kim J."/>
        </authorList>
    </citation>
    <scope>NUCLEOTIDE SEQUENCE</scope>
    <source>
        <strain evidence="7">KU_S4_2022</strain>
        <tissue evidence="7">Muscle</tissue>
    </source>
</reference>
<feature type="coiled-coil region" evidence="5">
    <location>
        <begin position="346"/>
        <end position="581"/>
    </location>
</feature>
<evidence type="ECO:0000256" key="5">
    <source>
        <dbReference type="SAM" id="Coils"/>
    </source>
</evidence>
<evidence type="ECO:0000313" key="8">
    <source>
        <dbReference type="Proteomes" id="UP001148018"/>
    </source>
</evidence>
<feature type="region of interest" description="Disordered" evidence="6">
    <location>
        <begin position="1362"/>
        <end position="1383"/>
    </location>
</feature>
<dbReference type="EMBL" id="JANIIK010000039">
    <property type="protein sequence ID" value="KAJ3609749.1"/>
    <property type="molecule type" value="Genomic_DNA"/>
</dbReference>
<feature type="region of interest" description="Disordered" evidence="6">
    <location>
        <begin position="1294"/>
        <end position="1333"/>
    </location>
</feature>
<organism evidence="7 8">
    <name type="scientific">Muraenolepis orangiensis</name>
    <name type="common">Patagonian moray cod</name>
    <dbReference type="NCBI Taxonomy" id="630683"/>
    <lineage>
        <taxon>Eukaryota</taxon>
        <taxon>Metazoa</taxon>
        <taxon>Chordata</taxon>
        <taxon>Craniata</taxon>
        <taxon>Vertebrata</taxon>
        <taxon>Euteleostomi</taxon>
        <taxon>Actinopterygii</taxon>
        <taxon>Neopterygii</taxon>
        <taxon>Teleostei</taxon>
        <taxon>Neoteleostei</taxon>
        <taxon>Acanthomorphata</taxon>
        <taxon>Zeiogadaria</taxon>
        <taxon>Gadariae</taxon>
        <taxon>Gadiformes</taxon>
        <taxon>Muraenolepidoidei</taxon>
        <taxon>Muraenolepididae</taxon>
        <taxon>Muraenolepis</taxon>
    </lineage>
</organism>
<feature type="compositionally biased region" description="Basic residues" evidence="6">
    <location>
        <begin position="1"/>
        <end position="10"/>
    </location>
</feature>
<keyword evidence="4" id="KW-0206">Cytoskeleton</keyword>
<name>A0A9Q0EMC7_9TELE</name>
<feature type="coiled-coil region" evidence="5">
    <location>
        <begin position="680"/>
        <end position="961"/>
    </location>
</feature>
<evidence type="ECO:0000256" key="6">
    <source>
        <dbReference type="SAM" id="MobiDB-lite"/>
    </source>
</evidence>
<accession>A0A9Q0EMC7</accession>
<dbReference type="GO" id="GO:0060090">
    <property type="term" value="F:molecular adaptor activity"/>
    <property type="evidence" value="ECO:0007669"/>
    <property type="project" value="InterPro"/>
</dbReference>